<feature type="transmembrane region" description="Helical" evidence="7">
    <location>
        <begin position="31"/>
        <end position="52"/>
    </location>
</feature>
<evidence type="ECO:0000256" key="4">
    <source>
        <dbReference type="ARBA" id="ARBA00022692"/>
    </source>
</evidence>
<evidence type="ECO:0000256" key="5">
    <source>
        <dbReference type="ARBA" id="ARBA00022989"/>
    </source>
</evidence>
<evidence type="ECO:0000256" key="2">
    <source>
        <dbReference type="ARBA" id="ARBA00008193"/>
    </source>
</evidence>
<sequence>MEFISIVEIIGTIAFAMSGALTAIEKDLDYYGIGIFAITTSVGGGIVRDLLIDRPLPASLENPLYALISLLSAGFVILFYAHISKLAKMLQFFDAVGLGAFTAIGAEVAVRTGLYQWFVVVTLAVLTGTGGGLIRDVFAREIPYVFRKEVYAIASILGAILYIIVFRLAGSQMALYSCFLATTLIRLYCMEKDVHLLKVGKVTME</sequence>
<keyword evidence="5 7" id="KW-1133">Transmembrane helix</keyword>
<dbReference type="RefSeq" id="WP_086941962.1">
    <property type="nucleotide sequence ID" value="NZ_FONM01000013.1"/>
</dbReference>
<protein>
    <recommendedName>
        <fullName evidence="8">Glycine transporter domain-containing protein</fullName>
    </recommendedName>
</protein>
<dbReference type="InterPro" id="IPR005115">
    <property type="entry name" value="Gly_transporter"/>
</dbReference>
<feature type="domain" description="Glycine transporter" evidence="8">
    <location>
        <begin position="92"/>
        <end position="165"/>
    </location>
</feature>
<evidence type="ECO:0000256" key="6">
    <source>
        <dbReference type="ARBA" id="ARBA00023136"/>
    </source>
</evidence>
<feature type="domain" description="Glycine transporter" evidence="8">
    <location>
        <begin position="6"/>
        <end position="80"/>
    </location>
</feature>
<dbReference type="Pfam" id="PF03458">
    <property type="entry name" value="Gly_transporter"/>
    <property type="match status" value="2"/>
</dbReference>
<dbReference type="PANTHER" id="PTHR30506">
    <property type="entry name" value="INNER MEMBRANE PROTEIN"/>
    <property type="match status" value="1"/>
</dbReference>
<dbReference type="EMBL" id="FWEY01000002">
    <property type="protein sequence ID" value="SLM51094.1"/>
    <property type="molecule type" value="Genomic_DNA"/>
</dbReference>
<keyword evidence="3" id="KW-1003">Cell membrane</keyword>
<keyword evidence="4 7" id="KW-0812">Transmembrane</keyword>
<comment type="similarity">
    <text evidence="2">Belongs to the UPF0126 family.</text>
</comment>
<gene>
    <name evidence="9" type="ORF">TPAS_769</name>
</gene>
<accession>A0A1W1IDI9</accession>
<reference evidence="10" key="1">
    <citation type="submission" date="2016-04" db="EMBL/GenBank/DDBJ databases">
        <authorList>
            <person name="Strepis N."/>
        </authorList>
    </citation>
    <scope>NUCLEOTIDE SEQUENCE [LARGE SCALE GENOMIC DNA]</scope>
</reference>
<evidence type="ECO:0000259" key="8">
    <source>
        <dbReference type="Pfam" id="PF03458"/>
    </source>
</evidence>
<evidence type="ECO:0000256" key="1">
    <source>
        <dbReference type="ARBA" id="ARBA00004651"/>
    </source>
</evidence>
<keyword evidence="10" id="KW-1185">Reference proteome</keyword>
<feature type="transmembrane region" description="Helical" evidence="7">
    <location>
        <begin position="64"/>
        <end position="83"/>
    </location>
</feature>
<dbReference type="PANTHER" id="PTHR30506:SF3">
    <property type="entry name" value="UPF0126 INNER MEMBRANE PROTEIN YADS-RELATED"/>
    <property type="match status" value="1"/>
</dbReference>
<feature type="transmembrane region" description="Helical" evidence="7">
    <location>
        <begin position="6"/>
        <end position="24"/>
    </location>
</feature>
<evidence type="ECO:0000256" key="7">
    <source>
        <dbReference type="SAM" id="Phobius"/>
    </source>
</evidence>
<evidence type="ECO:0000313" key="10">
    <source>
        <dbReference type="Proteomes" id="UP000195985"/>
    </source>
</evidence>
<proteinExistence type="inferred from homology"/>
<organism evidence="9 10">
    <name type="scientific">Trichococcus pasteurii</name>
    <dbReference type="NCBI Taxonomy" id="43064"/>
    <lineage>
        <taxon>Bacteria</taxon>
        <taxon>Bacillati</taxon>
        <taxon>Bacillota</taxon>
        <taxon>Bacilli</taxon>
        <taxon>Lactobacillales</taxon>
        <taxon>Carnobacteriaceae</taxon>
        <taxon>Trichococcus</taxon>
    </lineage>
</organism>
<dbReference type="Proteomes" id="UP000195985">
    <property type="component" value="Unassembled WGS sequence"/>
</dbReference>
<dbReference type="AlphaFoldDB" id="A0A1W1IDI9"/>
<dbReference type="OrthoDB" id="9791874at2"/>
<feature type="transmembrane region" description="Helical" evidence="7">
    <location>
        <begin position="150"/>
        <end position="167"/>
    </location>
</feature>
<evidence type="ECO:0000313" key="9">
    <source>
        <dbReference type="EMBL" id="SLM51094.1"/>
    </source>
</evidence>
<dbReference type="STRING" id="43064.SAMN04488086_11345"/>
<keyword evidence="6 7" id="KW-0472">Membrane</keyword>
<feature type="transmembrane region" description="Helical" evidence="7">
    <location>
        <begin position="115"/>
        <end position="138"/>
    </location>
</feature>
<name>A0A1W1IDI9_9LACT</name>
<comment type="subcellular location">
    <subcellularLocation>
        <location evidence="1">Cell membrane</location>
        <topology evidence="1">Multi-pass membrane protein</topology>
    </subcellularLocation>
</comment>
<dbReference type="GO" id="GO:0005886">
    <property type="term" value="C:plasma membrane"/>
    <property type="evidence" value="ECO:0007669"/>
    <property type="project" value="UniProtKB-SubCell"/>
</dbReference>
<evidence type="ECO:0000256" key="3">
    <source>
        <dbReference type="ARBA" id="ARBA00022475"/>
    </source>
</evidence>